<feature type="region of interest" description="Disordered" evidence="1">
    <location>
        <begin position="43"/>
        <end position="65"/>
    </location>
</feature>
<dbReference type="Proteomes" id="UP001233999">
    <property type="component" value="Unassembled WGS sequence"/>
</dbReference>
<reference evidence="2" key="2">
    <citation type="submission" date="2023-05" db="EMBL/GenBank/DDBJ databases">
        <authorList>
            <person name="Fouks B."/>
        </authorList>
    </citation>
    <scope>NUCLEOTIDE SEQUENCE</scope>
    <source>
        <strain evidence="2">Stay&amp;Tobe</strain>
        <tissue evidence="2">Testes</tissue>
    </source>
</reference>
<dbReference type="AlphaFoldDB" id="A0AAD8EAD3"/>
<organism evidence="2 3">
    <name type="scientific">Diploptera punctata</name>
    <name type="common">Pacific beetle cockroach</name>
    <dbReference type="NCBI Taxonomy" id="6984"/>
    <lineage>
        <taxon>Eukaryota</taxon>
        <taxon>Metazoa</taxon>
        <taxon>Ecdysozoa</taxon>
        <taxon>Arthropoda</taxon>
        <taxon>Hexapoda</taxon>
        <taxon>Insecta</taxon>
        <taxon>Pterygota</taxon>
        <taxon>Neoptera</taxon>
        <taxon>Polyneoptera</taxon>
        <taxon>Dictyoptera</taxon>
        <taxon>Blattodea</taxon>
        <taxon>Blaberoidea</taxon>
        <taxon>Blaberidae</taxon>
        <taxon>Diplopterinae</taxon>
        <taxon>Diploptera</taxon>
    </lineage>
</organism>
<feature type="compositionally biased region" description="Basic and acidic residues" evidence="1">
    <location>
        <begin position="143"/>
        <end position="155"/>
    </location>
</feature>
<feature type="non-terminal residue" evidence="2">
    <location>
        <position position="1"/>
    </location>
</feature>
<proteinExistence type="predicted"/>
<gene>
    <name evidence="2" type="ORF">L9F63_022661</name>
</gene>
<dbReference type="EMBL" id="JASPKZ010007692">
    <property type="protein sequence ID" value="KAJ9583003.1"/>
    <property type="molecule type" value="Genomic_DNA"/>
</dbReference>
<protein>
    <submittedName>
        <fullName evidence="2">Uncharacterized protein</fullName>
    </submittedName>
</protein>
<name>A0AAD8EAD3_DIPPU</name>
<feature type="region of interest" description="Disordered" evidence="1">
    <location>
        <begin position="140"/>
        <end position="166"/>
    </location>
</feature>
<keyword evidence="3" id="KW-1185">Reference proteome</keyword>
<evidence type="ECO:0000256" key="1">
    <source>
        <dbReference type="SAM" id="MobiDB-lite"/>
    </source>
</evidence>
<evidence type="ECO:0000313" key="2">
    <source>
        <dbReference type="EMBL" id="KAJ9583003.1"/>
    </source>
</evidence>
<sequence>MADDREIEVAWRVGFSALIPEKSKESNQSFIKLAHQFWFSYPPPGGGSSRSQTDEEKKEKKEAAEALARAEHAQQTNISASRCSVGERKICDSDSIFSPEFKYDIGLSLSRKVSERQKNKGKLMNFEIPANSDLIQRFIDPPTEGRRRVSSDRHNISRQNSTEDET</sequence>
<comment type="caution">
    <text evidence="2">The sequence shown here is derived from an EMBL/GenBank/DDBJ whole genome shotgun (WGS) entry which is preliminary data.</text>
</comment>
<reference evidence="2" key="1">
    <citation type="journal article" date="2023" name="IScience">
        <title>Live-bearing cockroach genome reveals convergent evolutionary mechanisms linked to viviparity in insects and beyond.</title>
        <authorList>
            <person name="Fouks B."/>
            <person name="Harrison M.C."/>
            <person name="Mikhailova A.A."/>
            <person name="Marchal E."/>
            <person name="English S."/>
            <person name="Carruthers M."/>
            <person name="Jennings E.C."/>
            <person name="Chiamaka E.L."/>
            <person name="Frigard R.A."/>
            <person name="Pippel M."/>
            <person name="Attardo G.M."/>
            <person name="Benoit J.B."/>
            <person name="Bornberg-Bauer E."/>
            <person name="Tobe S.S."/>
        </authorList>
    </citation>
    <scope>NUCLEOTIDE SEQUENCE</scope>
    <source>
        <strain evidence="2">Stay&amp;Tobe</strain>
    </source>
</reference>
<feature type="compositionally biased region" description="Basic and acidic residues" evidence="1">
    <location>
        <begin position="52"/>
        <end position="65"/>
    </location>
</feature>
<evidence type="ECO:0000313" key="3">
    <source>
        <dbReference type="Proteomes" id="UP001233999"/>
    </source>
</evidence>
<accession>A0AAD8EAD3</accession>